<sequence length="284" mass="32213">MRWEQVGVITDEVSERFSEALDWIAVQGLHYVELRMIDGKNISSLTNEELQTVLRDIRSRGLLVSAIASPLFKCKLDPARQTALGDVFGHEEESAERHLERLPRLIEIAQMLNTSMIRVFSFWREKEPERYNEEIAAYLGRAAELAGRARMTLLLENEGSCNCGTARETGEMADRVNSRWLRIVWDPGNEAYLGLRPFPDGYEAVKKRLAHVHLKDTRRSGDGRFTGAPIGRGVVPWKEQFAALERDGYKGIYVIETHYKPDSGSIMDGSRESLEGLRQVISSC</sequence>
<name>A0A927CEZ6_9BACL</name>
<accession>A0A927CEZ6</accession>
<dbReference type="PANTHER" id="PTHR12110">
    <property type="entry name" value="HYDROXYPYRUVATE ISOMERASE"/>
    <property type="match status" value="1"/>
</dbReference>
<organism evidence="2 3">
    <name type="scientific">Paenibacillus oceani</name>
    <dbReference type="NCBI Taxonomy" id="2772510"/>
    <lineage>
        <taxon>Bacteria</taxon>
        <taxon>Bacillati</taxon>
        <taxon>Bacillota</taxon>
        <taxon>Bacilli</taxon>
        <taxon>Bacillales</taxon>
        <taxon>Paenibacillaceae</taxon>
        <taxon>Paenibacillus</taxon>
    </lineage>
</organism>
<dbReference type="SUPFAM" id="SSF51658">
    <property type="entry name" value="Xylose isomerase-like"/>
    <property type="match status" value="1"/>
</dbReference>
<dbReference type="InterPro" id="IPR036237">
    <property type="entry name" value="Xyl_isomerase-like_sf"/>
</dbReference>
<reference evidence="2" key="1">
    <citation type="submission" date="2020-09" db="EMBL/GenBank/DDBJ databases">
        <title>A novel bacterium of genus Paenibacillus, isolated from South China Sea.</title>
        <authorList>
            <person name="Huang H."/>
            <person name="Mo K."/>
            <person name="Hu Y."/>
        </authorList>
    </citation>
    <scope>NUCLEOTIDE SEQUENCE</scope>
    <source>
        <strain evidence="2">IB182363</strain>
    </source>
</reference>
<evidence type="ECO:0000313" key="3">
    <source>
        <dbReference type="Proteomes" id="UP000639396"/>
    </source>
</evidence>
<dbReference type="PANTHER" id="PTHR12110:SF41">
    <property type="entry name" value="INOSOSE DEHYDRATASE"/>
    <property type="match status" value="1"/>
</dbReference>
<proteinExistence type="predicted"/>
<dbReference type="GO" id="GO:0016853">
    <property type="term" value="F:isomerase activity"/>
    <property type="evidence" value="ECO:0007669"/>
    <property type="project" value="UniProtKB-KW"/>
</dbReference>
<keyword evidence="2" id="KW-0413">Isomerase</keyword>
<gene>
    <name evidence="2" type="ORF">IDH45_25650</name>
</gene>
<dbReference type="Pfam" id="PF01261">
    <property type="entry name" value="AP_endonuc_2"/>
    <property type="match status" value="1"/>
</dbReference>
<dbReference type="RefSeq" id="WP_190930991.1">
    <property type="nucleotide sequence ID" value="NZ_JACXJA010000041.1"/>
</dbReference>
<dbReference type="Gene3D" id="3.20.20.150">
    <property type="entry name" value="Divalent-metal-dependent TIM barrel enzymes"/>
    <property type="match status" value="1"/>
</dbReference>
<dbReference type="EMBL" id="JACXJA010000041">
    <property type="protein sequence ID" value="MBD2865372.1"/>
    <property type="molecule type" value="Genomic_DNA"/>
</dbReference>
<protein>
    <submittedName>
        <fullName evidence="2">Sugar phosphate isomerase/epimerase</fullName>
    </submittedName>
</protein>
<keyword evidence="3" id="KW-1185">Reference proteome</keyword>
<dbReference type="AlphaFoldDB" id="A0A927CEZ6"/>
<dbReference type="InterPro" id="IPR013022">
    <property type="entry name" value="Xyl_isomerase-like_TIM-brl"/>
</dbReference>
<dbReference type="Proteomes" id="UP000639396">
    <property type="component" value="Unassembled WGS sequence"/>
</dbReference>
<dbReference type="InterPro" id="IPR050312">
    <property type="entry name" value="IolE/XylAMocC-like"/>
</dbReference>
<evidence type="ECO:0000313" key="2">
    <source>
        <dbReference type="EMBL" id="MBD2865372.1"/>
    </source>
</evidence>
<feature type="domain" description="Xylose isomerase-like TIM barrel" evidence="1">
    <location>
        <begin position="22"/>
        <end position="279"/>
    </location>
</feature>
<comment type="caution">
    <text evidence="2">The sequence shown here is derived from an EMBL/GenBank/DDBJ whole genome shotgun (WGS) entry which is preliminary data.</text>
</comment>
<evidence type="ECO:0000259" key="1">
    <source>
        <dbReference type="Pfam" id="PF01261"/>
    </source>
</evidence>